<gene>
    <name evidence="3" type="primary">LOC108997052</name>
</gene>
<evidence type="ECO:0000256" key="1">
    <source>
        <dbReference type="SAM" id="MobiDB-lite"/>
    </source>
</evidence>
<protein>
    <submittedName>
        <fullName evidence="3">Uncharacterized protein LOC108997052</fullName>
    </submittedName>
</protein>
<dbReference type="PANTHER" id="PTHR33527">
    <property type="entry name" value="OS07G0274300 PROTEIN"/>
    <property type="match status" value="1"/>
</dbReference>
<evidence type="ECO:0000313" key="3">
    <source>
        <dbReference type="RefSeq" id="XP_018828682.1"/>
    </source>
</evidence>
<dbReference type="Proteomes" id="UP000235220">
    <property type="component" value="Chromosome 7"/>
</dbReference>
<keyword evidence="2" id="KW-1185">Reference proteome</keyword>
<organism evidence="2 3">
    <name type="scientific">Juglans regia</name>
    <name type="common">English walnut</name>
    <dbReference type="NCBI Taxonomy" id="51240"/>
    <lineage>
        <taxon>Eukaryota</taxon>
        <taxon>Viridiplantae</taxon>
        <taxon>Streptophyta</taxon>
        <taxon>Embryophyta</taxon>
        <taxon>Tracheophyta</taxon>
        <taxon>Spermatophyta</taxon>
        <taxon>Magnoliopsida</taxon>
        <taxon>eudicotyledons</taxon>
        <taxon>Gunneridae</taxon>
        <taxon>Pentapetalae</taxon>
        <taxon>rosids</taxon>
        <taxon>fabids</taxon>
        <taxon>Fagales</taxon>
        <taxon>Juglandaceae</taxon>
        <taxon>Juglans</taxon>
    </lineage>
</organism>
<dbReference type="AlphaFoldDB" id="A0A2I4FAK1"/>
<dbReference type="Gramene" id="Jr07_35350_p1">
    <property type="protein sequence ID" value="cds.Jr07_35350_p1"/>
    <property type="gene ID" value="Jr07_35350"/>
</dbReference>
<proteinExistence type="predicted"/>
<reference evidence="3" key="1">
    <citation type="submission" date="2025-08" db="UniProtKB">
        <authorList>
            <consortium name="RefSeq"/>
        </authorList>
    </citation>
    <scope>IDENTIFICATION</scope>
    <source>
        <tissue evidence="3">Leaves</tissue>
    </source>
</reference>
<accession>A0A2I4FAK1</accession>
<dbReference type="PANTHER" id="PTHR33527:SF28">
    <property type="entry name" value="GB|AAD43168.1"/>
    <property type="match status" value="1"/>
</dbReference>
<dbReference type="KEGG" id="jre:108997052"/>
<dbReference type="RefSeq" id="XP_018828682.1">
    <property type="nucleotide sequence ID" value="XM_018973137.2"/>
</dbReference>
<dbReference type="GeneID" id="108997052"/>
<dbReference type="OrthoDB" id="1882251at2759"/>
<evidence type="ECO:0000313" key="2">
    <source>
        <dbReference type="Proteomes" id="UP000235220"/>
    </source>
</evidence>
<feature type="region of interest" description="Disordered" evidence="1">
    <location>
        <begin position="353"/>
        <end position="381"/>
    </location>
</feature>
<name>A0A2I4FAK1_JUGRE</name>
<feature type="compositionally biased region" description="Low complexity" evidence="1">
    <location>
        <begin position="361"/>
        <end position="381"/>
    </location>
</feature>
<sequence>MAGSSLPPSRSSSLANTSVSQEEFNVFHAIDRKLFSRLVFNLGRDPAEATQIMALWLWLEMVDKEIDMVYSKLLSLPDTLLNELVEESVVALACIESNIFPFASESVDSIPLIKNLTKTGVSLRFFHDNRIGIIQEVTKITNEVCLRAFEDIVKLAQGISENNTGIGGELGHFGKGAQNFKPFNFYGSTMNPFLPVWNYNSSSGIRHPHMGALPYLPLHVSGGVPSETSQDFDPYDLSVQRKFLNSEMISEVLSQIKLSTDEEEKEKDVPPDERTIFLTFSKGYPISEYEIREFFTRKFGDFIEAIHMQEVLLPVKQPLYARLVVRLASSITEVLDGKNKANFSINGKHVRARKYLRKNPRSPQKSSPPSTSRPTSPENKA</sequence>
<dbReference type="STRING" id="51240.A0A2I4FAK1"/>